<dbReference type="SMART" id="SM00256">
    <property type="entry name" value="FBOX"/>
    <property type="match status" value="1"/>
</dbReference>
<dbReference type="InterPro" id="IPR036047">
    <property type="entry name" value="F-box-like_dom_sf"/>
</dbReference>
<dbReference type="Gene3D" id="1.20.1280.50">
    <property type="match status" value="1"/>
</dbReference>
<dbReference type="Proteomes" id="UP000075809">
    <property type="component" value="Unassembled WGS sequence"/>
</dbReference>
<dbReference type="SMART" id="SM00320">
    <property type="entry name" value="WD40"/>
    <property type="match status" value="7"/>
</dbReference>
<dbReference type="InterPro" id="IPR001810">
    <property type="entry name" value="F-box_dom"/>
</dbReference>
<feature type="repeat" description="WD" evidence="4">
    <location>
        <begin position="524"/>
        <end position="554"/>
    </location>
</feature>
<dbReference type="Gene3D" id="2.130.10.10">
    <property type="entry name" value="YVTN repeat-like/Quinoprotein amine dehydrogenase"/>
    <property type="match status" value="1"/>
</dbReference>
<dbReference type="Pfam" id="PF12125">
    <property type="entry name" value="Beta-TrCP_D"/>
    <property type="match status" value="1"/>
</dbReference>
<dbReference type="SMART" id="SM01028">
    <property type="entry name" value="Beta-TrCP_D"/>
    <property type="match status" value="1"/>
</dbReference>
<protein>
    <submittedName>
        <fullName evidence="6">F-box/WD repeat-containing protein 1A</fullName>
    </submittedName>
</protein>
<evidence type="ECO:0000256" key="2">
    <source>
        <dbReference type="ARBA" id="ARBA00022737"/>
    </source>
</evidence>
<keyword evidence="1 4" id="KW-0853">WD repeat</keyword>
<dbReference type="InterPro" id="IPR050995">
    <property type="entry name" value="WD-F-box_domain-protein"/>
</dbReference>
<proteinExistence type="predicted"/>
<dbReference type="PROSITE" id="PS50181">
    <property type="entry name" value="FBOX"/>
    <property type="match status" value="1"/>
</dbReference>
<feature type="repeat" description="WD" evidence="4">
    <location>
        <begin position="352"/>
        <end position="391"/>
    </location>
</feature>
<keyword evidence="2" id="KW-0677">Repeat</keyword>
<dbReference type="InterPro" id="IPR015943">
    <property type="entry name" value="WD40/YVTN_repeat-like_dom_sf"/>
</dbReference>
<feature type="repeat" description="WD" evidence="4">
    <location>
        <begin position="272"/>
        <end position="311"/>
    </location>
</feature>
<sequence>MINMETDKIIDDANASLQGTPRIGPVSRICRLASVTIVAPTELRKKWKGETPQLRFPLNAEDASATTATTCFCMFTRRSKYPMTTVLYDPSCKKEPSTGASTQYGQEKEICMKLFERWSESEQVQFVEQLLARMCHYQHGHINAYLKPMLQRNFISLLPKKGLDHVAENILSYLDAKSLVSTELVCKEWHRVISEGMLWKKLIERKVRTNSVWRGLAERRGWIQYLFKPKPGEAHPNHNFYRSLYPKIVKDIESMENNWRMGRFTLQRINCRSENSKGVYCLQYDDQKIVSGLRDNTIKIWDRNTLQCIKVLTGHTGSVLCLQYDDKAIISGSSDSTVRVWDATTGEMVNTLIHHCEAVLHLRFNNGMMVTCSKDRSIAVWDMTSQTEIALRRVLVGHRAAVNVVDFDEKYIVSASGDRTIKVWNTSNCEFVRTLNGHKRGIACLQYRDRLVVSGSSDNTIRLWDIECGACLRVLEGHEELVRCIRFDSKHIVSGAYDGKIKVWDLVAALDPRAVASTLCLRTLVEHTGRVFRLQFDEFQIVSSSHDDTILIWDFLNYNPSSGSVCSGRLPMDGAPNQADTRSPSHKWLVSESNVFTTMCANNKISDDECLM</sequence>
<accession>A0A151WEI1</accession>
<dbReference type="STRING" id="64791.A0A151WEI1"/>
<feature type="repeat" description="WD" evidence="4">
    <location>
        <begin position="395"/>
        <end position="434"/>
    </location>
</feature>
<dbReference type="SUPFAM" id="SSF81383">
    <property type="entry name" value="F-box domain"/>
    <property type="match status" value="1"/>
</dbReference>
<dbReference type="InterPro" id="IPR001680">
    <property type="entry name" value="WD40_rpt"/>
</dbReference>
<dbReference type="InterPro" id="IPR036322">
    <property type="entry name" value="WD40_repeat_dom_sf"/>
</dbReference>
<evidence type="ECO:0000256" key="4">
    <source>
        <dbReference type="PROSITE-ProRule" id="PRU00221"/>
    </source>
</evidence>
<dbReference type="EMBL" id="KQ983238">
    <property type="protein sequence ID" value="KYQ46279.1"/>
    <property type="molecule type" value="Genomic_DNA"/>
</dbReference>
<dbReference type="GO" id="GO:0046983">
    <property type="term" value="F:protein dimerization activity"/>
    <property type="evidence" value="ECO:0007669"/>
    <property type="project" value="InterPro"/>
</dbReference>
<keyword evidence="7" id="KW-1185">Reference proteome</keyword>
<dbReference type="PRINTS" id="PR00320">
    <property type="entry name" value="GPROTEINBRPT"/>
</dbReference>
<evidence type="ECO:0000259" key="5">
    <source>
        <dbReference type="PROSITE" id="PS50181"/>
    </source>
</evidence>
<organism evidence="6 7">
    <name type="scientific">Mycetomoellerius zeteki</name>
    <dbReference type="NCBI Taxonomy" id="64791"/>
    <lineage>
        <taxon>Eukaryota</taxon>
        <taxon>Metazoa</taxon>
        <taxon>Ecdysozoa</taxon>
        <taxon>Arthropoda</taxon>
        <taxon>Hexapoda</taxon>
        <taxon>Insecta</taxon>
        <taxon>Pterygota</taxon>
        <taxon>Neoptera</taxon>
        <taxon>Endopterygota</taxon>
        <taxon>Hymenoptera</taxon>
        <taxon>Apocrita</taxon>
        <taxon>Aculeata</taxon>
        <taxon>Formicoidea</taxon>
        <taxon>Formicidae</taxon>
        <taxon>Myrmicinae</taxon>
        <taxon>Mycetomoellerius</taxon>
    </lineage>
</organism>
<name>A0A151WEI1_9HYME</name>
<evidence type="ECO:0000313" key="7">
    <source>
        <dbReference type="Proteomes" id="UP000075809"/>
    </source>
</evidence>
<evidence type="ECO:0000256" key="1">
    <source>
        <dbReference type="ARBA" id="ARBA00022574"/>
    </source>
</evidence>
<gene>
    <name evidence="6" type="ORF">ALC60_14701</name>
</gene>
<reference evidence="6 7" key="1">
    <citation type="submission" date="2015-09" db="EMBL/GenBank/DDBJ databases">
        <title>Trachymyrmex zeteki WGS genome.</title>
        <authorList>
            <person name="Nygaard S."/>
            <person name="Hu H."/>
            <person name="Boomsma J."/>
            <person name="Zhang G."/>
        </authorList>
    </citation>
    <scope>NUCLEOTIDE SEQUENCE [LARGE SCALE GENOMIC DNA]</scope>
    <source>
        <strain evidence="6">Tzet28-1</strain>
        <tissue evidence="6">Whole body</tissue>
    </source>
</reference>
<feature type="repeat" description="WD" evidence="4">
    <location>
        <begin position="475"/>
        <end position="506"/>
    </location>
</feature>
<dbReference type="SUPFAM" id="SSF50978">
    <property type="entry name" value="WD40 repeat-like"/>
    <property type="match status" value="1"/>
</dbReference>
<dbReference type="InterPro" id="IPR021977">
    <property type="entry name" value="Beta-TrCP_D"/>
</dbReference>
<feature type="repeat" description="WD" evidence="4">
    <location>
        <begin position="435"/>
        <end position="474"/>
    </location>
</feature>
<dbReference type="Gene3D" id="6.10.250.1840">
    <property type="match status" value="1"/>
</dbReference>
<dbReference type="PANTHER" id="PTHR14604:SF4">
    <property type="entry name" value="F-BOX DOMAIN-CONTAINING PROTEIN"/>
    <property type="match status" value="1"/>
</dbReference>
<evidence type="ECO:0000313" key="6">
    <source>
        <dbReference type="EMBL" id="KYQ46279.1"/>
    </source>
</evidence>
<dbReference type="Pfam" id="PF12937">
    <property type="entry name" value="F-box-like"/>
    <property type="match status" value="1"/>
</dbReference>
<dbReference type="PROSITE" id="PS50294">
    <property type="entry name" value="WD_REPEATS_REGION"/>
    <property type="match status" value="4"/>
</dbReference>
<dbReference type="PROSITE" id="PS00678">
    <property type="entry name" value="WD_REPEATS_1"/>
    <property type="match status" value="5"/>
</dbReference>
<dbReference type="InterPro" id="IPR020472">
    <property type="entry name" value="WD40_PAC1"/>
</dbReference>
<dbReference type="AlphaFoldDB" id="A0A151WEI1"/>
<dbReference type="Pfam" id="PF00400">
    <property type="entry name" value="WD40"/>
    <property type="match status" value="7"/>
</dbReference>
<feature type="repeat" description="WD" evidence="4">
    <location>
        <begin position="312"/>
        <end position="351"/>
    </location>
</feature>
<dbReference type="FunFam" id="2.130.10.10:FF:000004">
    <property type="entry name" value="F-box/WD repeat-containing protein 11 isoform X2"/>
    <property type="match status" value="1"/>
</dbReference>
<dbReference type="PROSITE" id="PS50082">
    <property type="entry name" value="WD_REPEATS_2"/>
    <property type="match status" value="7"/>
</dbReference>
<dbReference type="CDD" id="cd00200">
    <property type="entry name" value="WD40"/>
    <property type="match status" value="1"/>
</dbReference>
<feature type="domain" description="F-box" evidence="5">
    <location>
        <begin position="164"/>
        <end position="202"/>
    </location>
</feature>
<keyword evidence="3" id="KW-0833">Ubl conjugation pathway</keyword>
<dbReference type="PANTHER" id="PTHR14604">
    <property type="entry name" value="WD40 REPEAT PF20"/>
    <property type="match status" value="1"/>
</dbReference>
<evidence type="ECO:0000256" key="3">
    <source>
        <dbReference type="ARBA" id="ARBA00022786"/>
    </source>
</evidence>
<dbReference type="InterPro" id="IPR019775">
    <property type="entry name" value="WD40_repeat_CS"/>
</dbReference>